<dbReference type="Gene3D" id="1.20.58.1120">
    <property type="match status" value="1"/>
</dbReference>
<evidence type="ECO:0000259" key="4">
    <source>
        <dbReference type="Pfam" id="PF12777"/>
    </source>
</evidence>
<dbReference type="Gene3D" id="3.10.490.20">
    <property type="match status" value="1"/>
</dbReference>
<dbReference type="GO" id="GO:0030286">
    <property type="term" value="C:dynein complex"/>
    <property type="evidence" value="ECO:0007669"/>
    <property type="project" value="InterPro"/>
</dbReference>
<dbReference type="EMBL" id="JADGJD010000983">
    <property type="protein sequence ID" value="KAJ3047324.1"/>
    <property type="molecule type" value="Genomic_DNA"/>
</dbReference>
<dbReference type="GO" id="GO:0051959">
    <property type="term" value="F:dynein light intermediate chain binding"/>
    <property type="evidence" value="ECO:0007669"/>
    <property type="project" value="InterPro"/>
</dbReference>
<evidence type="ECO:0000259" key="5">
    <source>
        <dbReference type="Pfam" id="PF12781"/>
    </source>
</evidence>
<dbReference type="Pfam" id="PF12777">
    <property type="entry name" value="MT"/>
    <property type="match status" value="1"/>
</dbReference>
<dbReference type="GO" id="GO:0007018">
    <property type="term" value="P:microtubule-based movement"/>
    <property type="evidence" value="ECO:0007669"/>
    <property type="project" value="InterPro"/>
</dbReference>
<dbReference type="Gene3D" id="1.20.1270.280">
    <property type="match status" value="1"/>
</dbReference>
<organism evidence="8 9">
    <name type="scientific">Rhizophlyctis rosea</name>
    <dbReference type="NCBI Taxonomy" id="64517"/>
    <lineage>
        <taxon>Eukaryota</taxon>
        <taxon>Fungi</taxon>
        <taxon>Fungi incertae sedis</taxon>
        <taxon>Chytridiomycota</taxon>
        <taxon>Chytridiomycota incertae sedis</taxon>
        <taxon>Chytridiomycetes</taxon>
        <taxon>Rhizophlyctidales</taxon>
        <taxon>Rhizophlyctidaceae</taxon>
        <taxon>Rhizophlyctis</taxon>
    </lineage>
</organism>
<dbReference type="Pfam" id="PF12781">
    <property type="entry name" value="AAA_9"/>
    <property type="match status" value="1"/>
</dbReference>
<dbReference type="Pfam" id="PF17852">
    <property type="entry name" value="Dynein_AAA_lid"/>
    <property type="match status" value="1"/>
</dbReference>
<keyword evidence="9" id="KW-1185">Reference proteome</keyword>
<dbReference type="Gene3D" id="1.20.920.30">
    <property type="match status" value="1"/>
</dbReference>
<dbReference type="InterPro" id="IPR041466">
    <property type="entry name" value="Dynein_AAA5_ext"/>
</dbReference>
<evidence type="ECO:0000256" key="1">
    <source>
        <dbReference type="SAM" id="Coils"/>
    </source>
</evidence>
<dbReference type="InterPro" id="IPR026983">
    <property type="entry name" value="DHC"/>
</dbReference>
<dbReference type="Pfam" id="PF12774">
    <property type="entry name" value="AAA_6"/>
    <property type="match status" value="1"/>
</dbReference>
<dbReference type="Gene3D" id="1.20.920.20">
    <property type="match status" value="1"/>
</dbReference>
<dbReference type="InterPro" id="IPR013602">
    <property type="entry name" value="Dynein_heavy_linker"/>
</dbReference>
<dbReference type="PANTHER" id="PTHR45703">
    <property type="entry name" value="DYNEIN HEAVY CHAIN"/>
    <property type="match status" value="1"/>
</dbReference>
<keyword evidence="1" id="KW-0175">Coiled coil</keyword>
<dbReference type="Pfam" id="PF12775">
    <property type="entry name" value="AAA_7"/>
    <property type="match status" value="1"/>
</dbReference>
<dbReference type="GO" id="GO:0045505">
    <property type="term" value="F:dynein intermediate chain binding"/>
    <property type="evidence" value="ECO:0007669"/>
    <property type="project" value="InterPro"/>
</dbReference>
<evidence type="ECO:0000259" key="3">
    <source>
        <dbReference type="Pfam" id="PF12774"/>
    </source>
</evidence>
<feature type="domain" description="Dynein heavy chain hydrolytic ATP-binding dynein motor region" evidence="3">
    <location>
        <begin position="307"/>
        <end position="475"/>
    </location>
</feature>
<feature type="domain" description="Dynein heavy chain coiled coil stalk" evidence="4">
    <location>
        <begin position="1413"/>
        <end position="1748"/>
    </location>
</feature>
<reference evidence="8" key="1">
    <citation type="submission" date="2020-05" db="EMBL/GenBank/DDBJ databases">
        <title>Phylogenomic resolution of chytrid fungi.</title>
        <authorList>
            <person name="Stajich J.E."/>
            <person name="Amses K."/>
            <person name="Simmons R."/>
            <person name="Seto K."/>
            <person name="Myers J."/>
            <person name="Bonds A."/>
            <person name="Quandt C.A."/>
            <person name="Barry K."/>
            <person name="Liu P."/>
            <person name="Grigoriev I."/>
            <person name="Longcore J.E."/>
            <person name="James T.Y."/>
        </authorList>
    </citation>
    <scope>NUCLEOTIDE SEQUENCE</scope>
    <source>
        <strain evidence="8">JEL0318</strain>
    </source>
</reference>
<dbReference type="Gene3D" id="3.40.50.300">
    <property type="entry name" value="P-loop containing nucleotide triphosphate hydrolases"/>
    <property type="match status" value="4"/>
</dbReference>
<dbReference type="Pfam" id="PF08393">
    <property type="entry name" value="DHC_N2"/>
    <property type="match status" value="1"/>
</dbReference>
<dbReference type="InterPro" id="IPR041228">
    <property type="entry name" value="Dynein_C"/>
</dbReference>
<dbReference type="Proteomes" id="UP001212841">
    <property type="component" value="Unassembled WGS sequence"/>
</dbReference>
<feature type="domain" description="Dynein heavy chain AAA 5 extension" evidence="6">
    <location>
        <begin position="682"/>
        <end position="818"/>
    </location>
</feature>
<comment type="caution">
    <text evidence="8">The sequence shown here is derived from an EMBL/GenBank/DDBJ whole genome shotgun (WGS) entry which is preliminary data.</text>
</comment>
<feature type="coiled-coil region" evidence="1">
    <location>
        <begin position="1636"/>
        <end position="1677"/>
    </location>
</feature>
<evidence type="ECO:0000259" key="7">
    <source>
        <dbReference type="Pfam" id="PF18199"/>
    </source>
</evidence>
<dbReference type="InterPro" id="IPR042228">
    <property type="entry name" value="Dynein_linker_3"/>
</dbReference>
<feature type="domain" description="Dynein heavy chain ATP-binding dynein motor region" evidence="5">
    <location>
        <begin position="1789"/>
        <end position="1974"/>
    </location>
</feature>
<dbReference type="Gene3D" id="1.10.472.130">
    <property type="match status" value="1"/>
</dbReference>
<gene>
    <name evidence="8" type="primary">DNAH1_2</name>
    <name evidence="8" type="ORF">HK097_011639</name>
</gene>
<accession>A0AAD5S7V0</accession>
<dbReference type="InterPro" id="IPR043160">
    <property type="entry name" value="Dynein_C_barrel"/>
</dbReference>
<dbReference type="InterPro" id="IPR027417">
    <property type="entry name" value="P-loop_NTPase"/>
</dbReference>
<evidence type="ECO:0000313" key="8">
    <source>
        <dbReference type="EMBL" id="KAJ3047324.1"/>
    </source>
</evidence>
<dbReference type="Pfam" id="PF18199">
    <property type="entry name" value="Dynein_C"/>
    <property type="match status" value="1"/>
</dbReference>
<proteinExistence type="predicted"/>
<dbReference type="SUPFAM" id="SSF52540">
    <property type="entry name" value="P-loop containing nucleoside triphosphate hydrolases"/>
    <property type="match status" value="1"/>
</dbReference>
<name>A0AAD5S7V0_9FUNG</name>
<protein>
    <submittedName>
        <fullName evidence="8">Dynein heavy chain 1, axonemal</fullName>
    </submittedName>
</protein>
<sequence>LVEGWNKLQKQFRRFYSLLAVPSGVEWEDAEDFAAVSKSMSILTDVLEKNRKYILFILRADLLDLISKANARNTAISERLGALIDAKRQKFPRLCFLSTDAILDLLSCGSNMYTIDRYLPDVYESIAHWEIVDDQITGFRSMEGEEIVLRTAVPCGINVEDCLIAFQKSVKETLAYCLKTILSTEWVGLPVKELLSRWPVQILRIAACMYLTEIGSEAEGANKDARRKLTALISHLSDFARGMATSLQRVQAENLIMWIQYLLDQSHDSTHSSSGMTQLRYYIDDQAKDNGNDMKLRVQIGNHNVNYGFEYLGASARLNLSPGTTRCMSQIMHILKQGGSPCVVGPDDSWKAETINELASITGRTCFFVELQETVDYEAMTKVFAGMLRGMWVCFKGLEGVKSEYLSVLAHELGTLQRSMVIASKTRHVHAIDGRDVVVHPTCAMFATVTSRNGAGWLQLLPNVRSLFRPVALSRMEANMPKLAQPSSRKSVASWRTPELQLIAEKLGVEVTQYHYEQVIRKIEEAPSKITLVYGETMSGKTACCDIAAELQKANVIRCYPDGGNSGALATVLQKVIEKATFATDETETWVVADYAEPLKLEIGGAGQHLLILGDLTLRLPPTVRLIIETGSLKEIRPSLLSKSTLVHVDDERVTPNMVYSTSVRKLPDSVNQTKQVLQDGYEHIVEPMLKFARSSLRETKRFVDEDRVIVKHLSVLMSAVIQDFGSDGFERLTVDEQYSWTVAALIFSSIHTIGGYPDVESRRKFDLFVREDVFKAGLMSLTNMAGHDVMGVGAMPDEGLVYDYHYDKKLLRWRLWKVIPTEKIVSQGVVIPDTIRAWYIAGLLNGIGQPVAVSGYPGIGKTNISDALLHTFCSGAAYETPVIVSHIGVRDNHLTRTRLEQTLQKKRHGTLGMRSGKSKMIFIDDMDAIVVPPAGTGELVRSWVETGRWFAGTSGTELTKVENVGMMAHFNHEKSDSNHRLLRHFVPIVVDDDMEGRARAIAGEMLPALVGQFEVSAIVSATLDIFSTTRHMFPRLPTKPFQNFSLRNVMAVIVTVKAALGEQKEHTIIQNWAHSCCRTFCDVLSSDSDRASFRDRLNEIVNKHFRIPATELWSESDPILYAPPEDMSNDTGRWLTSLYDFTNLTSRNLHEELGSNASMPQLSSDEVYAALAVYHSVRIAKGHASLIGFEREQGIWAAKLACRFANMTVVEFGGQEDWDTFLHSAAMSLVDLGRPLAILCHEHAIKAAIWRDLTAILRWGLEPTGELLARYTSRMEGLEGYTATQIHCHLRQYLSSLFHVIVLGEISPFSDIGEHYRGLCLNVPLVTSRLSVMCFTRWSLQSIQAKFERVARPSMRISQDVICKFFHRFEDYVLAIREMQYRTEGHRSYIPMSMDDAFTVLSHFYHEKYNEVDDGFMRYKTGIAKIDSLMEAVAAVEADFVRSRDEFDAAVVHTREYLMQMEDVRSGISRISNIVRSQNESLNGLRNEHTKTSNSVSAELATVTPTLHAVQKQAESLNKNDTYELKNMINPPNGVQKVLETVCILFKFDAKPNESLWETSRRMLNEFQSKITSFEFDAVTIPTILRIESYCKDPDFNPRDILKISKAGGVLASWVLALLKYHNVNLALQPKKRQVAELMAKMASVQEELDGNRTQLAELELNLSTMRGEFDQVVNRKEMLFKAFKEAEAKNRSAQELMTQLVTMRERWEIECAKLQRDRERILAKCLMAAGTVVLLGGVAPSVRRSLQAQWINELREFGLEVDPRFSLSDFISGGRMADQLVASEFRLDQVSFDAVCIARSLHSFVLIFDPYDRFIQAMKVAQRERVIYCCCSDEDIDAKLIDGMRKGSHIVLTLDREVPAIIPLILAEMEVTGESGEFEVALGEELVAVHDSFKVYFVTDKSTLAAPWVRHFVPIRMGLVQEAVKELVVTVTLPVKLREQRTSSLMDGINRRNRLEQLEKRALEFVNAVQPFDLTPTSIVDNEHELKVTKGQAEAARQLEADLSAHVKWYERIAEQLSCYWEALNALRNISCKYAAGVAMFVETCRKHFEPVQENDRQMMGQVREAFVKWMLAFFMPMLPQSQRVWFGFNLALQYHRHVRSDPMLEVPPSLLYFLVNGKADPALLTLKKKQHVDEFPPNSPAPYLTRKRWDRILELSKIPQFSHFAMEFVRFANRSTTPVTEASWEDVYRATQPWNHKFPSRWDDLTKFEKMLVSVCLRPDSLQGCLKEYAEAVFAGSLLDMPDFIEQRYQNAGPTTPILIESMDDCLPLIRRLAVKRNFINAFTVLPIGRRPLTNAAAVDQALDDCLSKGRWLVLVNCEVDPATVSSLNRRLTSLASPSAFANPKDLPYHTNFRLWLVNSFASPACLPNRLYQRAIRATLDDLPTVTTALTAIFPIIEENLIPHDVRNPTNYRNFLMNLGIFHTYLSARKAYGPAAFSTPFRITYQDINAAIRLLRDICAAAGANNDTKALVKKINSVICDLSYGCQIPFDAWSDKRLLGSHFADAMAVTWVGGDDQNVKLPALRPLHDAMQRNDMDVAYKRLQELGAVDLQEFDILGLPENVVFYRNHAESLRVAEAMKKSEIAILAEPPRGVYEVYEEMLEVCDGILARIEKAIGGSVLFEVADGSLRKVKLEAPSALQAHTMYRSHGKHMDDLVAENVMLYGRLAGVVRESLFRAIEGLQGKVLLDQATYETLEHLHADMVPRLWTRDGLCYFTCLPLSRWLDNFIERLMYVREWFSIRTEDRGTSLRTPIIFDIAKTFHPSALLRAVLLDHAITSKEPLDQLELETMVVSAKQTVPPERGCYISGMSLLGAAWDNNHNRLKESKPYELHTSITCIWLQPVVRYKHITSNACSSETQAPKRTSPKFKCPFYIYKPNASVEGVTDVSDPDGTMVGAEDLYLTNVDFPTDVPSKFWAKRNVTLVCELPHVLYM</sequence>
<evidence type="ECO:0000259" key="2">
    <source>
        <dbReference type="Pfam" id="PF08393"/>
    </source>
</evidence>
<dbReference type="InterPro" id="IPR035699">
    <property type="entry name" value="AAA_6"/>
</dbReference>
<evidence type="ECO:0000259" key="6">
    <source>
        <dbReference type="Pfam" id="PF17852"/>
    </source>
</evidence>
<feature type="domain" description="Dynein heavy chain C-terminal" evidence="7">
    <location>
        <begin position="2656"/>
        <end position="2929"/>
    </location>
</feature>
<dbReference type="GO" id="GO:0005524">
    <property type="term" value="F:ATP binding"/>
    <property type="evidence" value="ECO:0007669"/>
    <property type="project" value="InterPro"/>
</dbReference>
<feature type="non-terminal residue" evidence="8">
    <location>
        <position position="1"/>
    </location>
</feature>
<feature type="domain" description="Dynein heavy chain linker" evidence="2">
    <location>
        <begin position="4"/>
        <end position="179"/>
    </location>
</feature>
<dbReference type="InterPro" id="IPR042219">
    <property type="entry name" value="AAA_lid_11_sf"/>
</dbReference>
<dbReference type="PANTHER" id="PTHR45703:SF36">
    <property type="entry name" value="DYNEIN HEAVY CHAIN, CYTOPLASMIC"/>
    <property type="match status" value="1"/>
</dbReference>
<dbReference type="Gene3D" id="1.10.8.720">
    <property type="entry name" value="Region D6 of dynein motor"/>
    <property type="match status" value="1"/>
</dbReference>
<dbReference type="InterPro" id="IPR024743">
    <property type="entry name" value="Dynein_HC_stalk"/>
</dbReference>
<dbReference type="Gene3D" id="3.20.180.20">
    <property type="entry name" value="Dynein heavy chain, N-terminal domain 2"/>
    <property type="match status" value="1"/>
</dbReference>
<dbReference type="InterPro" id="IPR035706">
    <property type="entry name" value="AAA_9"/>
</dbReference>
<evidence type="ECO:0000313" key="9">
    <source>
        <dbReference type="Proteomes" id="UP001212841"/>
    </source>
</evidence>